<dbReference type="InterPro" id="IPR037193">
    <property type="entry name" value="GDNF_alpha"/>
</dbReference>
<sequence>GCQIKGSEVCNMTIQSVLNQFPSLQGCVCDWQEELCGSIQALIQNSSHANVICLQNSPTPLLFIAYDGAGSCLNQITVCVSDTVCNRYLAPVLQACMGDQCNRDHCQQVTQQFYGSMPHNVAEMLVMCECEASDQSCLDMKTTLQNGMCGDETQLCQETVKQCVKDSNCRYRLKTFQDKCWSFEEAKCSDSELVNTDCLTLMDPAFILGADPECEKAFLASLGTALHYPCSCKGLHTGLFLDSQKNLFDFTLTLRFLYVIICPFVLRVYWRSRRWQKKKKRQLQQYEA</sequence>
<evidence type="ECO:0000259" key="9">
    <source>
        <dbReference type="SMART" id="SM00907"/>
    </source>
</evidence>
<feature type="transmembrane region" description="Helical" evidence="8">
    <location>
        <begin position="252"/>
        <end position="270"/>
    </location>
</feature>
<evidence type="ECO:0000256" key="5">
    <source>
        <dbReference type="ARBA" id="ARBA00023136"/>
    </source>
</evidence>
<reference evidence="10" key="2">
    <citation type="submission" date="2025-08" db="UniProtKB">
        <authorList>
            <consortium name="Ensembl"/>
        </authorList>
    </citation>
    <scope>IDENTIFICATION</scope>
</reference>
<dbReference type="InParanoid" id="A0A7N6AMR9"/>
<dbReference type="GO" id="GO:0043235">
    <property type="term" value="C:receptor complex"/>
    <property type="evidence" value="ECO:0007669"/>
    <property type="project" value="TreeGrafter"/>
</dbReference>
<dbReference type="PANTHER" id="PTHR10269">
    <property type="entry name" value="GDNF RECEPTOR ALPHA"/>
    <property type="match status" value="1"/>
</dbReference>
<keyword evidence="4" id="KW-0732">Signal</keyword>
<dbReference type="SMART" id="SM00907">
    <property type="entry name" value="GDNF"/>
    <property type="match status" value="2"/>
</dbReference>
<dbReference type="OrthoDB" id="8735237at2759"/>
<dbReference type="Proteomes" id="UP000265040">
    <property type="component" value="Chromosome 15"/>
</dbReference>
<name>A0A7N6AMR9_ANATE</name>
<evidence type="ECO:0000256" key="3">
    <source>
        <dbReference type="ARBA" id="ARBA00022475"/>
    </source>
</evidence>
<evidence type="ECO:0000256" key="6">
    <source>
        <dbReference type="ARBA" id="ARBA00023170"/>
    </source>
</evidence>
<evidence type="ECO:0000313" key="10">
    <source>
        <dbReference type="Ensembl" id="ENSATEP00000048924.1"/>
    </source>
</evidence>
<evidence type="ECO:0000256" key="2">
    <source>
        <dbReference type="ARBA" id="ARBA00005961"/>
    </source>
</evidence>
<dbReference type="InterPro" id="IPR003438">
    <property type="entry name" value="GDNF_rcpt"/>
</dbReference>
<reference evidence="10" key="1">
    <citation type="submission" date="2021-04" db="EMBL/GenBank/DDBJ databases">
        <authorList>
            <consortium name="Wellcome Sanger Institute Data Sharing"/>
        </authorList>
    </citation>
    <scope>NUCLEOTIDE SEQUENCE [LARGE SCALE GENOMIC DNA]</scope>
</reference>
<dbReference type="AlphaFoldDB" id="A0A7N6AMR9"/>
<dbReference type="InterPro" id="IPR016017">
    <property type="entry name" value="GDNF/GAS1"/>
</dbReference>
<evidence type="ECO:0000256" key="1">
    <source>
        <dbReference type="ARBA" id="ARBA00004236"/>
    </source>
</evidence>
<keyword evidence="7" id="KW-0325">Glycoprotein</keyword>
<keyword evidence="11" id="KW-1185">Reference proteome</keyword>
<comment type="subcellular location">
    <subcellularLocation>
        <location evidence="1">Cell membrane</location>
    </subcellularLocation>
</comment>
<accession>A0A7N6AMR9</accession>
<evidence type="ECO:0000313" key="11">
    <source>
        <dbReference type="Proteomes" id="UP000265040"/>
    </source>
</evidence>
<reference evidence="10" key="3">
    <citation type="submission" date="2025-09" db="UniProtKB">
        <authorList>
            <consortium name="Ensembl"/>
        </authorList>
    </citation>
    <scope>IDENTIFICATION</scope>
</reference>
<feature type="domain" description="GDNF/GAS1" evidence="9">
    <location>
        <begin position="156"/>
        <end position="240"/>
    </location>
</feature>
<dbReference type="PANTHER" id="PTHR10269:SF1">
    <property type="entry name" value="GDNF FAMILY RECEPTOR ALPHA-LIKE"/>
    <property type="match status" value="1"/>
</dbReference>
<protein>
    <recommendedName>
        <fullName evidence="9">GDNF/GAS1 domain-containing protein</fullName>
    </recommendedName>
</protein>
<comment type="similarity">
    <text evidence="2">Belongs to the GDNFR family.</text>
</comment>
<proteinExistence type="inferred from homology"/>
<keyword evidence="8" id="KW-1133">Transmembrane helix</keyword>
<evidence type="ECO:0000256" key="8">
    <source>
        <dbReference type="SAM" id="Phobius"/>
    </source>
</evidence>
<dbReference type="Pfam" id="PF02351">
    <property type="entry name" value="GDNF"/>
    <property type="match status" value="2"/>
</dbReference>
<dbReference type="GO" id="GO:0038023">
    <property type="term" value="F:signaling receptor activity"/>
    <property type="evidence" value="ECO:0007669"/>
    <property type="project" value="InterPro"/>
</dbReference>
<dbReference type="SUPFAM" id="SSF110035">
    <property type="entry name" value="GDNF receptor-like"/>
    <property type="match status" value="2"/>
</dbReference>
<dbReference type="GO" id="GO:0007169">
    <property type="term" value="P:cell surface receptor protein tyrosine kinase signaling pathway"/>
    <property type="evidence" value="ECO:0007669"/>
    <property type="project" value="UniProtKB-ARBA"/>
</dbReference>
<feature type="domain" description="GDNF/GAS1" evidence="9">
    <location>
        <begin position="72"/>
        <end position="149"/>
    </location>
</feature>
<keyword evidence="8" id="KW-0812">Transmembrane</keyword>
<dbReference type="GO" id="GO:0007399">
    <property type="term" value="P:nervous system development"/>
    <property type="evidence" value="ECO:0007669"/>
    <property type="project" value="TreeGrafter"/>
</dbReference>
<keyword evidence="5 8" id="KW-0472">Membrane</keyword>
<keyword evidence="6" id="KW-0675">Receptor</keyword>
<evidence type="ECO:0000256" key="4">
    <source>
        <dbReference type="ARBA" id="ARBA00022729"/>
    </source>
</evidence>
<organism evidence="10 11">
    <name type="scientific">Anabas testudineus</name>
    <name type="common">Climbing perch</name>
    <name type="synonym">Anthias testudineus</name>
    <dbReference type="NCBI Taxonomy" id="64144"/>
    <lineage>
        <taxon>Eukaryota</taxon>
        <taxon>Metazoa</taxon>
        <taxon>Chordata</taxon>
        <taxon>Craniata</taxon>
        <taxon>Vertebrata</taxon>
        <taxon>Euteleostomi</taxon>
        <taxon>Actinopterygii</taxon>
        <taxon>Neopterygii</taxon>
        <taxon>Teleostei</taxon>
        <taxon>Neoteleostei</taxon>
        <taxon>Acanthomorphata</taxon>
        <taxon>Anabantaria</taxon>
        <taxon>Anabantiformes</taxon>
        <taxon>Anabantoidei</taxon>
        <taxon>Anabantidae</taxon>
        <taxon>Anabas</taxon>
    </lineage>
</organism>
<evidence type="ECO:0000256" key="7">
    <source>
        <dbReference type="ARBA" id="ARBA00023180"/>
    </source>
</evidence>
<dbReference type="GeneTree" id="ENSGT00730000111274"/>
<dbReference type="Ensembl" id="ENSATET00000060079.1">
    <property type="protein sequence ID" value="ENSATEP00000048924.1"/>
    <property type="gene ID" value="ENSATEG00000028617.1"/>
</dbReference>
<dbReference type="GO" id="GO:0009897">
    <property type="term" value="C:external side of plasma membrane"/>
    <property type="evidence" value="ECO:0007669"/>
    <property type="project" value="TreeGrafter"/>
</dbReference>
<keyword evidence="3" id="KW-1003">Cell membrane</keyword>